<name>A0ABW6BWA6_9BACT</name>
<organism evidence="1 2">
    <name type="scientific">Pontibacter toksunensis</name>
    <dbReference type="NCBI Taxonomy" id="1332631"/>
    <lineage>
        <taxon>Bacteria</taxon>
        <taxon>Pseudomonadati</taxon>
        <taxon>Bacteroidota</taxon>
        <taxon>Cytophagia</taxon>
        <taxon>Cytophagales</taxon>
        <taxon>Hymenobacteraceae</taxon>
        <taxon>Pontibacter</taxon>
    </lineage>
</organism>
<dbReference type="EMBL" id="JBHUOX010000010">
    <property type="protein sequence ID" value="MFD3001600.1"/>
    <property type="molecule type" value="Genomic_DNA"/>
</dbReference>
<comment type="caution">
    <text evidence="1">The sequence shown here is derived from an EMBL/GenBank/DDBJ whole genome shotgun (WGS) entry which is preliminary data.</text>
</comment>
<gene>
    <name evidence="1" type="ORF">ACFS7Z_14610</name>
</gene>
<proteinExistence type="predicted"/>
<dbReference type="Proteomes" id="UP001597641">
    <property type="component" value="Unassembled WGS sequence"/>
</dbReference>
<protein>
    <submittedName>
        <fullName evidence="1">Uncharacterized protein</fullName>
    </submittedName>
</protein>
<keyword evidence="2" id="KW-1185">Reference proteome</keyword>
<sequence length="50" mass="5891">MFHTRTTYSIALFSYAATPDYVIKTENKKEALQDVETLKDMLHLEVEERL</sequence>
<dbReference type="RefSeq" id="WP_377485856.1">
    <property type="nucleotide sequence ID" value="NZ_JBHUOX010000010.1"/>
</dbReference>
<accession>A0ABW6BWA6</accession>
<evidence type="ECO:0000313" key="1">
    <source>
        <dbReference type="EMBL" id="MFD3001600.1"/>
    </source>
</evidence>
<evidence type="ECO:0000313" key="2">
    <source>
        <dbReference type="Proteomes" id="UP001597641"/>
    </source>
</evidence>
<reference evidence="2" key="1">
    <citation type="journal article" date="2019" name="Int. J. Syst. Evol. Microbiol.">
        <title>The Global Catalogue of Microorganisms (GCM) 10K type strain sequencing project: providing services to taxonomists for standard genome sequencing and annotation.</title>
        <authorList>
            <consortium name="The Broad Institute Genomics Platform"/>
            <consortium name="The Broad Institute Genome Sequencing Center for Infectious Disease"/>
            <person name="Wu L."/>
            <person name="Ma J."/>
        </authorList>
    </citation>
    <scope>NUCLEOTIDE SEQUENCE [LARGE SCALE GENOMIC DNA]</scope>
    <source>
        <strain evidence="2">KCTC 23984</strain>
    </source>
</reference>